<dbReference type="GO" id="GO:0005975">
    <property type="term" value="P:carbohydrate metabolic process"/>
    <property type="evidence" value="ECO:0007669"/>
    <property type="project" value="InterPro"/>
</dbReference>
<dbReference type="OrthoDB" id="1007311at2"/>
<dbReference type="RefSeq" id="WP_073344924.1">
    <property type="nucleotide sequence ID" value="NZ_FQVH01000026.1"/>
</dbReference>
<keyword evidence="4" id="KW-1185">Reference proteome</keyword>
<feature type="domain" description="Glycosyl-hydrolase family 116 catalytic region" evidence="1">
    <location>
        <begin position="455"/>
        <end position="760"/>
    </location>
</feature>
<dbReference type="PANTHER" id="PTHR12654:SF0">
    <property type="entry name" value="NON-LYSOSOMAL GLUCOSYLCERAMIDASE"/>
    <property type="match status" value="1"/>
</dbReference>
<evidence type="ECO:0000313" key="3">
    <source>
        <dbReference type="EMBL" id="SHF50689.1"/>
    </source>
</evidence>
<dbReference type="Pfam" id="PF04685">
    <property type="entry name" value="DUF608"/>
    <property type="match status" value="1"/>
</dbReference>
<dbReference type="Gene3D" id="1.50.10.10">
    <property type="match status" value="1"/>
</dbReference>
<protein>
    <submittedName>
        <fullName evidence="3">Uncharacterized protein, contains GBA2_N and DUF608 domains</fullName>
    </submittedName>
</protein>
<dbReference type="Pfam" id="PF12215">
    <property type="entry name" value="Glyco_hydr_116N"/>
    <property type="match status" value="1"/>
</dbReference>
<dbReference type="InterPro" id="IPR024462">
    <property type="entry name" value="GH116_N"/>
</dbReference>
<name>A0A1M5C7G4_9THEO</name>
<dbReference type="EMBL" id="FQVH01000026">
    <property type="protein sequence ID" value="SHF50689.1"/>
    <property type="molecule type" value="Genomic_DNA"/>
</dbReference>
<proteinExistence type="predicted"/>
<dbReference type="PANTHER" id="PTHR12654">
    <property type="entry name" value="BILE ACID BETA-GLUCOSIDASE-RELATED"/>
    <property type="match status" value="1"/>
</dbReference>
<dbReference type="SUPFAM" id="SSF48208">
    <property type="entry name" value="Six-hairpin glycosidases"/>
    <property type="match status" value="1"/>
</dbReference>
<dbReference type="STRING" id="1121256.SAMN02746089_02053"/>
<dbReference type="InterPro" id="IPR012341">
    <property type="entry name" value="6hp_glycosidase-like_sf"/>
</dbReference>
<evidence type="ECO:0000259" key="1">
    <source>
        <dbReference type="Pfam" id="PF04685"/>
    </source>
</evidence>
<reference evidence="3 4" key="1">
    <citation type="submission" date="2016-11" db="EMBL/GenBank/DDBJ databases">
        <authorList>
            <person name="Jaros S."/>
            <person name="Januszkiewicz K."/>
            <person name="Wedrychowicz H."/>
        </authorList>
    </citation>
    <scope>NUCLEOTIDE SEQUENCE [LARGE SCALE GENOMIC DNA]</scope>
    <source>
        <strain evidence="3 4">DSM 17918</strain>
    </source>
</reference>
<accession>A0A1M5C7G4</accession>
<evidence type="ECO:0000313" key="4">
    <source>
        <dbReference type="Proteomes" id="UP000184088"/>
    </source>
</evidence>
<dbReference type="GO" id="GO:0008422">
    <property type="term" value="F:beta-glucosidase activity"/>
    <property type="evidence" value="ECO:0007669"/>
    <property type="project" value="TreeGrafter"/>
</dbReference>
<evidence type="ECO:0000259" key="2">
    <source>
        <dbReference type="Pfam" id="PF12215"/>
    </source>
</evidence>
<dbReference type="InterPro" id="IPR052566">
    <property type="entry name" value="Non-lysos_glucosylceramidase"/>
</dbReference>
<dbReference type="InterPro" id="IPR008928">
    <property type="entry name" value="6-hairpin_glycosidase_sf"/>
</dbReference>
<dbReference type="Proteomes" id="UP000184088">
    <property type="component" value="Unassembled WGS sequence"/>
</dbReference>
<dbReference type="PROSITE" id="PS51257">
    <property type="entry name" value="PROKAR_LIPOPROTEIN"/>
    <property type="match status" value="1"/>
</dbReference>
<sequence length="870" mass="100267">MLYKGEKTREISFPLGGIGTGCIGLAGDGRLIDWEIFNRPNKGSYNGFSHFAVKAEMDGKVIDARVMCGDFQPPYIGDLHYPNFQGFGFGVNRYSMAGLPHFKETEFNGEFPFAQINFIHERFPGSIKMTAFNPFIPLNDRDSSIPAAFFEIEITNVTQASVTYTVALSLTNPLKEGINEYKKVDDINMVHLYTNLSDDDINYGELCIATDWQDISYQEYWYRGRWFDNLEKYWRDFTSPGRLTNRTYRKENDSYLQNSSTQDTCSLVAHIPIEPGDSKKVRFIITWHFPNCYNYWSDKTCEGDSCCKKPRTWKNYYSTIFNSAIESAVYSLKNWDRLYLQTLAFKEALFSSTLPPEVIDAVSANISILKTPTCLRLEDGSFYGFEGCHCDSGCCEGSCTHVWNYAYALPFLFPKLERSMRDLDFKYNQREDGGMAFRLLLPLGSGRWNFRPCVDGQMGNIIKVYRDWKISGNTQWLKQHWNAVKKALEFAWSDSNEDKWDIDRDGVIEGRQHHTLDMELFGPNSWLTGFYLAALKAAAEIAEYFGEKDKSKEYMALFSKGKEWVDNNLFNGEYYHQLVDLKDRSVLERFDKGSTLTGDSVIEAYWDEEAQEIKYQIGEGCGIDQVVAQWHANLCGLGEIFDREKTKKALASIYKYNFKKDGMRDFFNPCRVFCLNDERGVVICEWPSHRKRPAVPVTYAQETMNGFEYQVACHMIQEGMVKEGLEIVKAIRDRYDGYKRNPWNEIECGSNYARSMASFALLLAFSGFEYDMVNGMIGFSPILIDGIKHFKSFWSLEPAWGVFELHNGRAILKVCYGSLKLKVFRLSVLKNKSAISINGRRTDEYRQEGDKIIFENWISVDENNPMEVIF</sequence>
<organism evidence="3 4">
    <name type="scientific">Caldanaerobius fijiensis DSM 17918</name>
    <dbReference type="NCBI Taxonomy" id="1121256"/>
    <lineage>
        <taxon>Bacteria</taxon>
        <taxon>Bacillati</taxon>
        <taxon>Bacillota</taxon>
        <taxon>Clostridia</taxon>
        <taxon>Thermoanaerobacterales</taxon>
        <taxon>Thermoanaerobacteraceae</taxon>
        <taxon>Caldanaerobius</taxon>
    </lineage>
</organism>
<dbReference type="AlphaFoldDB" id="A0A1M5C7G4"/>
<feature type="domain" description="Glycosyl-hydrolase family 116 N-terminal" evidence="2">
    <location>
        <begin position="13"/>
        <end position="337"/>
    </location>
</feature>
<dbReference type="InterPro" id="IPR006775">
    <property type="entry name" value="GH116_catalytic"/>
</dbReference>
<gene>
    <name evidence="3" type="ORF">SAMN02746089_02053</name>
</gene>